<evidence type="ECO:0000313" key="2">
    <source>
        <dbReference type="EMBL" id="GGQ93618.1"/>
    </source>
</evidence>
<name>A0A918EZE2_9DEIO</name>
<feature type="transmembrane region" description="Helical" evidence="1">
    <location>
        <begin position="360"/>
        <end position="380"/>
    </location>
</feature>
<comment type="caution">
    <text evidence="2">The sequence shown here is derived from an EMBL/GenBank/DDBJ whole genome shotgun (WGS) entry which is preliminary data.</text>
</comment>
<feature type="transmembrane region" description="Helical" evidence="1">
    <location>
        <begin position="71"/>
        <end position="91"/>
    </location>
</feature>
<dbReference type="AlphaFoldDB" id="A0A918EZE2"/>
<evidence type="ECO:0000256" key="1">
    <source>
        <dbReference type="SAM" id="Phobius"/>
    </source>
</evidence>
<dbReference type="RefSeq" id="WP_189087625.1">
    <property type="nucleotide sequence ID" value="NZ_BMQL01000001.1"/>
</dbReference>
<gene>
    <name evidence="2" type="ORF">GCM10008957_02120</name>
</gene>
<reference evidence="2" key="2">
    <citation type="submission" date="2020-09" db="EMBL/GenBank/DDBJ databases">
        <authorList>
            <person name="Sun Q."/>
            <person name="Ohkuma M."/>
        </authorList>
    </citation>
    <scope>NUCLEOTIDE SEQUENCE</scope>
    <source>
        <strain evidence="2">JCM 31311</strain>
    </source>
</reference>
<dbReference type="EMBL" id="BMQL01000001">
    <property type="protein sequence ID" value="GGQ93618.1"/>
    <property type="molecule type" value="Genomic_DNA"/>
</dbReference>
<feature type="transmembrane region" description="Helical" evidence="1">
    <location>
        <begin position="47"/>
        <end position="65"/>
    </location>
</feature>
<feature type="transmembrane region" description="Helical" evidence="1">
    <location>
        <begin position="436"/>
        <end position="458"/>
    </location>
</feature>
<dbReference type="Proteomes" id="UP000603865">
    <property type="component" value="Unassembled WGS sequence"/>
</dbReference>
<accession>A0A918EZE2</accession>
<keyword evidence="1" id="KW-0812">Transmembrane</keyword>
<keyword evidence="1" id="KW-0472">Membrane</keyword>
<keyword evidence="3" id="KW-1185">Reference proteome</keyword>
<evidence type="ECO:0000313" key="3">
    <source>
        <dbReference type="Proteomes" id="UP000603865"/>
    </source>
</evidence>
<sequence>MNGSLLLLKLTGLRNALWRGPKLGFLGLALLGLLLVWAEVWGSTRALHFLGTFGFIGLGVFRRVLETGLLVLSAGVTFSAITTAISTLYLSDDLNFLLAQPIPARRVFGLKVAETFLAAALVPTLLTLPILYALGAYFAAPWWCYPLITLTAVLLYALPVGLGALLAVLLMRVSPVSRVREVATGLGVVISAGLVYAVRALHPEALVARAADPLQLNALMRQLSGEGSLVWPHGWAAAVIWDAAHGHLHWALLPLLALSVVLAVCATLLASHAYQAGWARSLDSSRLRLDPAPRRPGRLEQRLSRFGPGGLLAYKDLTVTLRDPTQWSQLLVLAALAAVYLVSIRSLPLPPIPGFRGILGYFQLAFQGFVLAGVGVRLAFPALSTEGRGYWLLRTAPLTAAQIVRAKFLGLLPLMLLLSLTLALSSAVLLNLGVVTVIASVLVGLSSALILTALGVGLGAALPRFTADNPAEIGFSPGGLLYIGAGLLCSLVLVALLARPVLLSITLGFAYPGLSAYGTAWGVGGLVGLLVFTVLGTWGPLWWGAARLDTLE</sequence>
<dbReference type="InterPro" id="IPR031599">
    <property type="entry name" value="ABC_tran_2"/>
</dbReference>
<feature type="transmembrane region" description="Helical" evidence="1">
    <location>
        <begin position="112"/>
        <end position="139"/>
    </location>
</feature>
<feature type="transmembrane region" description="Helical" evidence="1">
    <location>
        <begin position="479"/>
        <end position="498"/>
    </location>
</feature>
<feature type="transmembrane region" description="Helical" evidence="1">
    <location>
        <begin position="145"/>
        <end position="170"/>
    </location>
</feature>
<feature type="transmembrane region" description="Helical" evidence="1">
    <location>
        <begin position="20"/>
        <end position="40"/>
    </location>
</feature>
<feature type="transmembrane region" description="Helical" evidence="1">
    <location>
        <begin position="518"/>
        <end position="543"/>
    </location>
</feature>
<protein>
    <submittedName>
        <fullName evidence="2">Uncharacterized protein</fullName>
    </submittedName>
</protein>
<keyword evidence="1" id="KW-1133">Transmembrane helix</keyword>
<reference evidence="2" key="1">
    <citation type="journal article" date="2014" name="Int. J. Syst. Evol. Microbiol.">
        <title>Complete genome sequence of Corynebacterium casei LMG S-19264T (=DSM 44701T), isolated from a smear-ripened cheese.</title>
        <authorList>
            <consortium name="US DOE Joint Genome Institute (JGI-PGF)"/>
            <person name="Walter F."/>
            <person name="Albersmeier A."/>
            <person name="Kalinowski J."/>
            <person name="Ruckert C."/>
        </authorList>
    </citation>
    <scope>NUCLEOTIDE SEQUENCE</scope>
    <source>
        <strain evidence="2">JCM 31311</strain>
    </source>
</reference>
<dbReference type="Pfam" id="PF16949">
    <property type="entry name" value="ABC_tran_2"/>
    <property type="match status" value="1"/>
</dbReference>
<feature type="transmembrane region" description="Helical" evidence="1">
    <location>
        <begin position="182"/>
        <end position="201"/>
    </location>
</feature>
<feature type="transmembrane region" description="Helical" evidence="1">
    <location>
        <begin position="330"/>
        <end position="348"/>
    </location>
</feature>
<organism evidence="2 3">
    <name type="scientific">Deinococcus ruber</name>
    <dbReference type="NCBI Taxonomy" id="1848197"/>
    <lineage>
        <taxon>Bacteria</taxon>
        <taxon>Thermotogati</taxon>
        <taxon>Deinococcota</taxon>
        <taxon>Deinococci</taxon>
        <taxon>Deinococcales</taxon>
        <taxon>Deinococcaceae</taxon>
        <taxon>Deinococcus</taxon>
    </lineage>
</organism>
<feature type="transmembrane region" description="Helical" evidence="1">
    <location>
        <begin position="408"/>
        <end position="430"/>
    </location>
</feature>
<feature type="transmembrane region" description="Helical" evidence="1">
    <location>
        <begin position="250"/>
        <end position="270"/>
    </location>
</feature>
<proteinExistence type="predicted"/>